<evidence type="ECO:0000313" key="1">
    <source>
        <dbReference type="EMBL" id="CAI9696286.1"/>
    </source>
</evidence>
<dbReference type="Proteomes" id="UP001162501">
    <property type="component" value="Chromosome 16"/>
</dbReference>
<gene>
    <name evidence="1" type="ORF">MRATA1EN3_LOCUS7499</name>
</gene>
<sequence>MAAGPVVSQEQLSGGGEHGLCTTPHGHAEQQQRLFRLQGVGGPLRFYNLRREGMKWFLHHMPLGSEADPDFICLREAPLFPAEVQPPHNTTVAPERVQRLWQLNHAILQQAANKAENSGLKTQVKFCLLQ</sequence>
<evidence type="ECO:0000313" key="2">
    <source>
        <dbReference type="Proteomes" id="UP001162501"/>
    </source>
</evidence>
<protein>
    <submittedName>
        <fullName evidence="1">Uncharacterized protein</fullName>
    </submittedName>
</protein>
<accession>A0ACB0E775</accession>
<name>A0ACB0E775_RANTA</name>
<proteinExistence type="predicted"/>
<organism evidence="1 2">
    <name type="scientific">Rangifer tarandus platyrhynchus</name>
    <name type="common">Svalbard reindeer</name>
    <dbReference type="NCBI Taxonomy" id="3082113"/>
    <lineage>
        <taxon>Eukaryota</taxon>
        <taxon>Metazoa</taxon>
        <taxon>Chordata</taxon>
        <taxon>Craniata</taxon>
        <taxon>Vertebrata</taxon>
        <taxon>Euteleostomi</taxon>
        <taxon>Mammalia</taxon>
        <taxon>Eutheria</taxon>
        <taxon>Laurasiatheria</taxon>
        <taxon>Artiodactyla</taxon>
        <taxon>Ruminantia</taxon>
        <taxon>Pecora</taxon>
        <taxon>Cervidae</taxon>
        <taxon>Odocoileinae</taxon>
        <taxon>Rangifer</taxon>
    </lineage>
</organism>
<dbReference type="EMBL" id="OX596100">
    <property type="protein sequence ID" value="CAI9696286.1"/>
    <property type="molecule type" value="Genomic_DNA"/>
</dbReference>
<reference evidence="1" key="1">
    <citation type="submission" date="2023-05" db="EMBL/GenBank/DDBJ databases">
        <authorList>
            <consortium name="ELIXIR-Norway"/>
        </authorList>
    </citation>
    <scope>NUCLEOTIDE SEQUENCE</scope>
</reference>